<proteinExistence type="predicted"/>
<reference evidence="3" key="1">
    <citation type="journal article" date="2019" name="Int. J. Syst. Evol. Microbiol.">
        <title>The Global Catalogue of Microorganisms (GCM) 10K type strain sequencing project: providing services to taxonomists for standard genome sequencing and annotation.</title>
        <authorList>
            <consortium name="The Broad Institute Genomics Platform"/>
            <consortium name="The Broad Institute Genome Sequencing Center for Infectious Disease"/>
            <person name="Wu L."/>
            <person name="Ma J."/>
        </authorList>
    </citation>
    <scope>NUCLEOTIDE SEQUENCE [LARGE SCALE GENOMIC DNA]</scope>
    <source>
        <strain evidence="3">CGMCC 1.15439</strain>
    </source>
</reference>
<dbReference type="InterPro" id="IPR012347">
    <property type="entry name" value="Ferritin-like"/>
</dbReference>
<evidence type="ECO:0000313" key="3">
    <source>
        <dbReference type="Proteomes" id="UP000620046"/>
    </source>
</evidence>
<comment type="caution">
    <text evidence="2">The sequence shown here is derived from an EMBL/GenBank/DDBJ whole genome shotgun (WGS) entry which is preliminary data.</text>
</comment>
<dbReference type="InterPro" id="IPR026820">
    <property type="entry name" value="VioB/RebD_dom"/>
</dbReference>
<dbReference type="RefSeq" id="WP_188794207.1">
    <property type="nucleotide sequence ID" value="NZ_BMJA01000001.1"/>
</dbReference>
<dbReference type="Proteomes" id="UP000620046">
    <property type="component" value="Unassembled WGS sequence"/>
</dbReference>
<name>A0ABQ1FVY2_9GAMM</name>
<keyword evidence="3" id="KW-1185">Reference proteome</keyword>
<sequence>MNDTATATRLESELGICVERSLKYFETDKAAVWGIAQAAIDVELFTIPLYMTAMYSIYGTHEINAKNIDYYKGRCWPGMAPTANPDTEERKTFNLIFSVFIQEMLHLEMAANISTAIGLAPTFTSPALQTKDHGWHCYGPEKTTIPYIVDLTDTKRYHDTKVALGSLDKNTLDLFCAIEQSTKDAREGMVLNPKHNYFPQVPFPDWDPGKPLPMFGSIGDMYECYAKYLRLRYEDGQTLWEKLFTADCVQQDLFNVTEKGHPRREFPGFETKLNAQDLANPRAAFDKAITMMSAITDQGEGSLISIGESLLRYRFSPAPLTDVKEKYREDRSALEVDYLSYNANGGPAPSADAEARARYAPETHFERFESLHGKLDKIMTWEKWHADRKNHWTAAMLTTNEYSAPATSPIPPPQDIADALNRLKAQGPAEHAVLSKVAVGAIKGVTTVLNDYWQNASTTFPYPSMAGSGDRVSLCWAVFGRAPNLALGIGDVNPNKLYHACQGMAWEGSDGSCAAIEVYHTCRGSNTCKAQGGCGFAQLDSGGGSCGHSGGCGMTASVPEGHAPYMLRGRKSHNDVAEGNLCGGPPPSTGNYSSPSDNKCATFGGCAVPISASQLYPEGGTMVLYDFVGPRHQSKQIGTMTFALGDSVYQKAWEAYQKVMSQRGKPVGTPPKATDLRIALPPST</sequence>
<feature type="domain" description="Iminophenyl-pyruvate dimer synthase" evidence="1">
    <location>
        <begin position="37"/>
        <end position="303"/>
    </location>
</feature>
<organism evidence="2 3">
    <name type="scientific">Dyella nitratireducens</name>
    <dbReference type="NCBI Taxonomy" id="1849580"/>
    <lineage>
        <taxon>Bacteria</taxon>
        <taxon>Pseudomonadati</taxon>
        <taxon>Pseudomonadota</taxon>
        <taxon>Gammaproteobacteria</taxon>
        <taxon>Lysobacterales</taxon>
        <taxon>Rhodanobacteraceae</taxon>
        <taxon>Dyella</taxon>
    </lineage>
</organism>
<dbReference type="Gene3D" id="1.20.1260.10">
    <property type="match status" value="1"/>
</dbReference>
<evidence type="ECO:0000259" key="1">
    <source>
        <dbReference type="Pfam" id="PF12902"/>
    </source>
</evidence>
<protein>
    <recommendedName>
        <fullName evidence="1">Iminophenyl-pyruvate dimer synthase domain-containing protein</fullName>
    </recommendedName>
</protein>
<gene>
    <name evidence="2" type="ORF">GCM10010981_21700</name>
</gene>
<accession>A0ABQ1FVY2</accession>
<dbReference type="EMBL" id="BMJA01000001">
    <property type="protein sequence ID" value="GGA32264.1"/>
    <property type="molecule type" value="Genomic_DNA"/>
</dbReference>
<evidence type="ECO:0000313" key="2">
    <source>
        <dbReference type="EMBL" id="GGA32264.1"/>
    </source>
</evidence>
<dbReference type="Pfam" id="PF12902">
    <property type="entry name" value="Ferritin-like"/>
    <property type="match status" value="1"/>
</dbReference>